<dbReference type="RefSeq" id="WP_171681327.1">
    <property type="nucleotide sequence ID" value="NZ_WHNZ01000004.1"/>
</dbReference>
<evidence type="ECO:0000313" key="2">
    <source>
        <dbReference type="EMBL" id="NOU98431.1"/>
    </source>
</evidence>
<dbReference type="Proteomes" id="UP000618579">
    <property type="component" value="Unassembled WGS sequence"/>
</dbReference>
<keyword evidence="3" id="KW-1185">Reference proteome</keyword>
<dbReference type="PANTHER" id="PTHR30313:SF2">
    <property type="entry name" value="DNA PRIMASE"/>
    <property type="match status" value="1"/>
</dbReference>
<dbReference type="Pfam" id="PF13155">
    <property type="entry name" value="Toprim_2"/>
    <property type="match status" value="1"/>
</dbReference>
<dbReference type="SUPFAM" id="SSF56731">
    <property type="entry name" value="DNA primase core"/>
    <property type="match status" value="1"/>
</dbReference>
<name>A0ABX1ZHY4_9BACL</name>
<evidence type="ECO:0000313" key="3">
    <source>
        <dbReference type="Proteomes" id="UP000618579"/>
    </source>
</evidence>
<dbReference type="EMBL" id="WHNZ01000004">
    <property type="protein sequence ID" value="NOU98431.1"/>
    <property type="molecule type" value="Genomic_DNA"/>
</dbReference>
<organism evidence="2 3">
    <name type="scientific">Paenibacillus planticolens</name>
    <dbReference type="NCBI Taxonomy" id="2654976"/>
    <lineage>
        <taxon>Bacteria</taxon>
        <taxon>Bacillati</taxon>
        <taxon>Bacillota</taxon>
        <taxon>Bacilli</taxon>
        <taxon>Bacillales</taxon>
        <taxon>Paenibacillaceae</taxon>
        <taxon>Paenibacillus</taxon>
    </lineage>
</organism>
<accession>A0ABX1ZHY4</accession>
<dbReference type="InterPro" id="IPR050219">
    <property type="entry name" value="DnaG_primase"/>
</dbReference>
<dbReference type="InterPro" id="IPR006171">
    <property type="entry name" value="TOPRIM_dom"/>
</dbReference>
<reference evidence="2 3" key="1">
    <citation type="submission" date="2019-10" db="EMBL/GenBank/DDBJ databases">
        <title>Description of Paenibacillus pedi sp. nov.</title>
        <authorList>
            <person name="Carlier A."/>
            <person name="Qi S."/>
        </authorList>
    </citation>
    <scope>NUCLEOTIDE SEQUENCE [LARGE SCALE GENOMIC DNA]</scope>
    <source>
        <strain evidence="2 3">LMG 31457</strain>
    </source>
</reference>
<comment type="caution">
    <text evidence="2">The sequence shown here is derived from an EMBL/GenBank/DDBJ whole genome shotgun (WGS) entry which is preliminary data.</text>
</comment>
<dbReference type="Gene3D" id="3.40.1360.10">
    <property type="match status" value="1"/>
</dbReference>
<proteinExistence type="predicted"/>
<gene>
    <name evidence="2" type="ORF">GC097_00120</name>
</gene>
<protein>
    <submittedName>
        <fullName evidence="2">DNA primase</fullName>
    </submittedName>
</protein>
<feature type="domain" description="Toprim" evidence="1">
    <location>
        <begin position="216"/>
        <end position="294"/>
    </location>
</feature>
<evidence type="ECO:0000259" key="1">
    <source>
        <dbReference type="PROSITE" id="PS50880"/>
    </source>
</evidence>
<dbReference type="PROSITE" id="PS50880">
    <property type="entry name" value="TOPRIM"/>
    <property type="match status" value="1"/>
</dbReference>
<sequence length="329" mass="37627">MTARLTLNGRRVTVDIERELREYDWSRAVWQADKLLAVSPFRYDKSPSFYCYLADTLTARAGDWGDSGGSGEYARGGFVKLLAFLRNEDEYSTREYLLSEYQSESTIVDENYTLEVPELTITERRRPLDKRILSEYAWRHPYLESRGIPEEIQRLYGVGYDRRRKAVTFPWFSTNGDLANVKYRRIDTKVFWYAPNATPIRECIYAMDVVYRLKIRKVVICEAEVDAQTCAAAGVFGIATGGCAFNTTKADIILRSPIEELVIMADHDAAGQKLKRQIIDLMRGKIAIKVAGYPKRWKDPNEMAVSAGLGALRERVEGAREVKSKFKLL</sequence>
<dbReference type="PANTHER" id="PTHR30313">
    <property type="entry name" value="DNA PRIMASE"/>
    <property type="match status" value="1"/>
</dbReference>